<proteinExistence type="predicted"/>
<comment type="caution">
    <text evidence="1">The sequence shown here is derived from an EMBL/GenBank/DDBJ whole genome shotgun (WGS) entry which is preliminary data.</text>
</comment>
<evidence type="ECO:0000313" key="1">
    <source>
        <dbReference type="EMBL" id="NMP32557.1"/>
    </source>
</evidence>
<gene>
    <name evidence="1" type="ORF">HII17_13405</name>
</gene>
<reference evidence="1 2" key="1">
    <citation type="submission" date="2020-04" db="EMBL/GenBank/DDBJ databases">
        <title>Thalassotalea sp. M1531, isolated from the surface of marine red alga.</title>
        <authorList>
            <person name="Pang L."/>
            <person name="Lu D.-C."/>
        </authorList>
    </citation>
    <scope>NUCLEOTIDE SEQUENCE [LARGE SCALE GENOMIC DNA]</scope>
    <source>
        <strain evidence="1 2">M1531</strain>
    </source>
</reference>
<sequence length="308" mass="34760">MSKNLASSGHKIGQLIGDWFEEELATYLLSRVAKDLNLYLDHRFKNRKCRQGKIIWKALDGSEVDYDFVLELGGTDDEKGIPLAFFETFWRRRAGHSRDKARDDSGKLLPMGETYPTARILGILAAGDFTAPAQEFIKGRGIDLFYIPKTFIYASWAKAGIPMEHGEKASEEEKSKIAEFAVSKINKASKKVIFDNLISTIGQSVFNSYIDKIKAGIAAIPIEYKITSIFVGKTVAFTEFQDVVDYIKNSAVYKDKDIAEQLYRYEAVFSDGKIFERLDLTTDEALLLHSSVGKVSDFFDKYHKIVKA</sequence>
<evidence type="ECO:0000313" key="2">
    <source>
        <dbReference type="Proteomes" id="UP000568664"/>
    </source>
</evidence>
<protein>
    <submittedName>
        <fullName evidence="1">Uncharacterized protein</fullName>
    </submittedName>
</protein>
<dbReference type="RefSeq" id="WP_169075881.1">
    <property type="nucleotide sequence ID" value="NZ_JABBXH010000004.1"/>
</dbReference>
<name>A0A7Y0LE16_9GAMM</name>
<keyword evidence="2" id="KW-1185">Reference proteome</keyword>
<organism evidence="1 2">
    <name type="scientific">Thalassotalea algicola</name>
    <dbReference type="NCBI Taxonomy" id="2716224"/>
    <lineage>
        <taxon>Bacteria</taxon>
        <taxon>Pseudomonadati</taxon>
        <taxon>Pseudomonadota</taxon>
        <taxon>Gammaproteobacteria</taxon>
        <taxon>Alteromonadales</taxon>
        <taxon>Colwelliaceae</taxon>
        <taxon>Thalassotalea</taxon>
    </lineage>
</organism>
<dbReference type="EMBL" id="JABBXH010000004">
    <property type="protein sequence ID" value="NMP32557.1"/>
    <property type="molecule type" value="Genomic_DNA"/>
</dbReference>
<dbReference type="Proteomes" id="UP000568664">
    <property type="component" value="Unassembled WGS sequence"/>
</dbReference>
<dbReference type="AlphaFoldDB" id="A0A7Y0LE16"/>
<accession>A0A7Y0LE16</accession>